<keyword evidence="3" id="KW-1185">Reference proteome</keyword>
<dbReference type="Proteomes" id="UP000051236">
    <property type="component" value="Unassembled WGS sequence"/>
</dbReference>
<evidence type="ECO:0000313" key="3">
    <source>
        <dbReference type="Proteomes" id="UP000051236"/>
    </source>
</evidence>
<dbReference type="EMBL" id="AZGA01000044">
    <property type="protein sequence ID" value="KRM33667.1"/>
    <property type="molecule type" value="Genomic_DNA"/>
</dbReference>
<dbReference type="STRING" id="1423734.FC83_GL002687"/>
<feature type="region of interest" description="Disordered" evidence="1">
    <location>
        <begin position="84"/>
        <end position="108"/>
    </location>
</feature>
<gene>
    <name evidence="2" type="ORF">FC83_GL002687</name>
</gene>
<evidence type="ECO:0000256" key="1">
    <source>
        <dbReference type="SAM" id="MobiDB-lite"/>
    </source>
</evidence>
<comment type="caution">
    <text evidence="2">The sequence shown here is derived from an EMBL/GenBank/DDBJ whole genome shotgun (WGS) entry which is preliminary data.</text>
</comment>
<dbReference type="eggNOG" id="ENOG5030UP0">
    <property type="taxonomic scope" value="Bacteria"/>
</dbReference>
<protein>
    <submittedName>
        <fullName evidence="2">Uncharacterized protein</fullName>
    </submittedName>
</protein>
<accession>A0A0R1Y2W3</accession>
<evidence type="ECO:0000313" key="2">
    <source>
        <dbReference type="EMBL" id="KRM33667.1"/>
    </source>
</evidence>
<proteinExistence type="predicted"/>
<dbReference type="PATRIC" id="fig|1423734.3.peg.2726"/>
<name>A0A0R1Y2W3_9LACO</name>
<dbReference type="AlphaFoldDB" id="A0A0R1Y2W3"/>
<sequence length="108" mass="12880">MRYVEGLFNQYSDAPLTDAILQYNQKLMRYLQQDVAQEALREGQPNRQKTALQMADIMGQWQRARLLGKPFIGKMKGFKIKRNSHTRYHVDQGRRKNRQPTMRKTMHK</sequence>
<organism evidence="2 3">
    <name type="scientific">Agrilactobacillus composti DSM 18527 = JCM 14202</name>
    <dbReference type="NCBI Taxonomy" id="1423734"/>
    <lineage>
        <taxon>Bacteria</taxon>
        <taxon>Bacillati</taxon>
        <taxon>Bacillota</taxon>
        <taxon>Bacilli</taxon>
        <taxon>Lactobacillales</taxon>
        <taxon>Lactobacillaceae</taxon>
        <taxon>Agrilactobacillus</taxon>
    </lineage>
</organism>
<reference evidence="2 3" key="1">
    <citation type="journal article" date="2015" name="Genome Announc.">
        <title>Expanding the biotechnology potential of lactobacilli through comparative genomics of 213 strains and associated genera.</title>
        <authorList>
            <person name="Sun Z."/>
            <person name="Harris H.M."/>
            <person name="McCann A."/>
            <person name="Guo C."/>
            <person name="Argimon S."/>
            <person name="Zhang W."/>
            <person name="Yang X."/>
            <person name="Jeffery I.B."/>
            <person name="Cooney J.C."/>
            <person name="Kagawa T.F."/>
            <person name="Liu W."/>
            <person name="Song Y."/>
            <person name="Salvetti E."/>
            <person name="Wrobel A."/>
            <person name="Rasinkangas P."/>
            <person name="Parkhill J."/>
            <person name="Rea M.C."/>
            <person name="O'Sullivan O."/>
            <person name="Ritari J."/>
            <person name="Douillard F.P."/>
            <person name="Paul Ross R."/>
            <person name="Yang R."/>
            <person name="Briner A.E."/>
            <person name="Felis G.E."/>
            <person name="de Vos W.M."/>
            <person name="Barrangou R."/>
            <person name="Klaenhammer T.R."/>
            <person name="Caufield P.W."/>
            <person name="Cui Y."/>
            <person name="Zhang H."/>
            <person name="O'Toole P.W."/>
        </authorList>
    </citation>
    <scope>NUCLEOTIDE SEQUENCE [LARGE SCALE GENOMIC DNA]</scope>
    <source>
        <strain evidence="2 3">DSM 18527</strain>
    </source>
</reference>